<dbReference type="GO" id="GO:0007165">
    <property type="term" value="P:signal transduction"/>
    <property type="evidence" value="ECO:0007669"/>
    <property type="project" value="UniProtKB-KW"/>
</dbReference>
<dbReference type="Pfam" id="PF00015">
    <property type="entry name" value="MCPsignal"/>
    <property type="match status" value="1"/>
</dbReference>
<dbReference type="InterPro" id="IPR003660">
    <property type="entry name" value="HAMP_dom"/>
</dbReference>
<keyword evidence="9" id="KW-1185">Reference proteome</keyword>
<keyword evidence="5" id="KW-1133">Transmembrane helix</keyword>
<accession>A0A444JSS1</accession>
<dbReference type="AlphaFoldDB" id="A0A444JSS1"/>
<dbReference type="GO" id="GO:0016020">
    <property type="term" value="C:membrane"/>
    <property type="evidence" value="ECO:0007669"/>
    <property type="project" value="UniProtKB-SubCell"/>
</dbReference>
<protein>
    <submittedName>
        <fullName evidence="8">HAMP domain-containing protein</fullName>
    </submittedName>
</protein>
<evidence type="ECO:0000259" key="7">
    <source>
        <dbReference type="PROSITE" id="PS50885"/>
    </source>
</evidence>
<evidence type="ECO:0000256" key="5">
    <source>
        <dbReference type="SAM" id="Phobius"/>
    </source>
</evidence>
<gene>
    <name evidence="8" type="ORF">EDI28_07670</name>
</gene>
<comment type="caution">
    <text evidence="8">The sequence shown here is derived from an EMBL/GenBank/DDBJ whole genome shotgun (WGS) entry which is preliminary data.</text>
</comment>
<dbReference type="InterPro" id="IPR013587">
    <property type="entry name" value="Nitrate/nitrite_sensing"/>
</dbReference>
<feature type="transmembrane region" description="Helical" evidence="5">
    <location>
        <begin position="12"/>
        <end position="31"/>
    </location>
</feature>
<name>A0A444JSS1_9GAMM</name>
<evidence type="ECO:0000259" key="6">
    <source>
        <dbReference type="PROSITE" id="PS50111"/>
    </source>
</evidence>
<keyword evidence="2 4" id="KW-0807">Transducer</keyword>
<evidence type="ECO:0000256" key="2">
    <source>
        <dbReference type="ARBA" id="ARBA00023224"/>
    </source>
</evidence>
<dbReference type="Gene3D" id="1.10.287.950">
    <property type="entry name" value="Methyl-accepting chemotaxis protein"/>
    <property type="match status" value="1"/>
</dbReference>
<dbReference type="RefSeq" id="WP_128783243.1">
    <property type="nucleotide sequence ID" value="NZ_RJLM01000002.1"/>
</dbReference>
<dbReference type="EMBL" id="RJLM01000002">
    <property type="protein sequence ID" value="RWX56157.1"/>
    <property type="molecule type" value="Genomic_DNA"/>
</dbReference>
<keyword evidence="5" id="KW-0812">Transmembrane</keyword>
<dbReference type="InterPro" id="IPR004089">
    <property type="entry name" value="MCPsignal_dom"/>
</dbReference>
<dbReference type="Proteomes" id="UP000287563">
    <property type="component" value="Unassembled WGS sequence"/>
</dbReference>
<feature type="transmembrane region" description="Helical" evidence="5">
    <location>
        <begin position="313"/>
        <end position="333"/>
    </location>
</feature>
<evidence type="ECO:0000256" key="4">
    <source>
        <dbReference type="PROSITE-ProRule" id="PRU00284"/>
    </source>
</evidence>
<dbReference type="SMART" id="SM00304">
    <property type="entry name" value="HAMP"/>
    <property type="match status" value="1"/>
</dbReference>
<comment type="subcellular location">
    <subcellularLocation>
        <location evidence="1">Membrane</location>
    </subcellularLocation>
</comment>
<dbReference type="Pfam" id="PF08376">
    <property type="entry name" value="NIT"/>
    <property type="match status" value="1"/>
</dbReference>
<evidence type="ECO:0000313" key="9">
    <source>
        <dbReference type="Proteomes" id="UP000287563"/>
    </source>
</evidence>
<dbReference type="PANTHER" id="PTHR32089:SF112">
    <property type="entry name" value="LYSOZYME-LIKE PROTEIN-RELATED"/>
    <property type="match status" value="1"/>
</dbReference>
<evidence type="ECO:0000313" key="8">
    <source>
        <dbReference type="EMBL" id="RWX56157.1"/>
    </source>
</evidence>
<keyword evidence="5" id="KW-0472">Membrane</keyword>
<dbReference type="CDD" id="cd06225">
    <property type="entry name" value="HAMP"/>
    <property type="match status" value="1"/>
</dbReference>
<dbReference type="CDD" id="cd11386">
    <property type="entry name" value="MCP_signal"/>
    <property type="match status" value="1"/>
</dbReference>
<dbReference type="PROSITE" id="PS50111">
    <property type="entry name" value="CHEMOTAXIS_TRANSDUC_2"/>
    <property type="match status" value="1"/>
</dbReference>
<dbReference type="GO" id="GO:0006935">
    <property type="term" value="P:chemotaxis"/>
    <property type="evidence" value="ECO:0007669"/>
    <property type="project" value="UniProtKB-ARBA"/>
</dbReference>
<dbReference type="FunFam" id="1.10.287.950:FF:000001">
    <property type="entry name" value="Methyl-accepting chemotaxis sensory transducer"/>
    <property type="match status" value="1"/>
</dbReference>
<sequence length="677" mass="74955">MFNPTRALNIRTTLFTVFIIPTTLLLVFIGIQIKDANDQLAYAELSQETVELFNLYDNVAHQFAVERGLTAGVIAAKGQSKQSDKLQKQRHAADVAYNNLLAFQPESLDPAVVTTLLSEVKAELDQRQNIRSQVDSRNLVDSPFAYYSNVNRLSLDNLAIVMSLVSNRELKQELQGLLSLLVIKEQAGMARGALNGVFAGKRATLDRYAQISTYIKAERYALRQAEMLLTDEPLKQLQAIMRQPTWQQVMAIQQQFLAQKGNLSEVNGPEASAWFGLATERIGMVKEVRDNLAVIITNKAIEDRADASMMRMVYIAVTLLIVLPLILLTVQIVNNVRRRVESFTTQLDQMASNKDLTIRLSDGSRDEFGEIAQHFDHLAVSLGDTLNKALQVASQTEKEMVAMVNLVNQARDASEQTHLRCDNIATAMTEMAQTSEQVADITVDAQRGTDSVKNNAESCHKHSEQSFSSTTTLLESVNQTFDCIETLEKQMGNVSEILDTINAISEQTNLLALNAAIEAARAGEQGRGFAVVADEVRTLAQRSKQSTEDIRQLLSGIGQNAKDSFDNMQQSREASYETQQVVSDTKSLVENLIVTVNEIAEFNASIATASNEQSQTAKSVDTDVDELLEMASNTKKTIFDIQNEMELVKLRMTELVDEVNKFTISGAGAGMSMLIHQ</sequence>
<feature type="domain" description="Methyl-accepting transducer" evidence="6">
    <location>
        <begin position="392"/>
        <end position="628"/>
    </location>
</feature>
<proteinExistence type="inferred from homology"/>
<evidence type="ECO:0000256" key="1">
    <source>
        <dbReference type="ARBA" id="ARBA00004370"/>
    </source>
</evidence>
<dbReference type="Pfam" id="PF00672">
    <property type="entry name" value="HAMP"/>
    <property type="match status" value="1"/>
</dbReference>
<organism evidence="8 9">
    <name type="scientific">Photobacterium chitinilyticum</name>
    <dbReference type="NCBI Taxonomy" id="2485123"/>
    <lineage>
        <taxon>Bacteria</taxon>
        <taxon>Pseudomonadati</taxon>
        <taxon>Pseudomonadota</taxon>
        <taxon>Gammaproteobacteria</taxon>
        <taxon>Vibrionales</taxon>
        <taxon>Vibrionaceae</taxon>
        <taxon>Photobacterium</taxon>
    </lineage>
</organism>
<dbReference type="PANTHER" id="PTHR32089">
    <property type="entry name" value="METHYL-ACCEPTING CHEMOTAXIS PROTEIN MCPB"/>
    <property type="match status" value="1"/>
</dbReference>
<dbReference type="PROSITE" id="PS50885">
    <property type="entry name" value="HAMP"/>
    <property type="match status" value="1"/>
</dbReference>
<comment type="similarity">
    <text evidence="3">Belongs to the methyl-accepting chemotaxis (MCP) protein family.</text>
</comment>
<dbReference type="OrthoDB" id="2489132at2"/>
<dbReference type="SMART" id="SM00283">
    <property type="entry name" value="MA"/>
    <property type="match status" value="1"/>
</dbReference>
<feature type="domain" description="HAMP" evidence="7">
    <location>
        <begin position="334"/>
        <end position="387"/>
    </location>
</feature>
<reference evidence="8 9" key="1">
    <citation type="submission" date="2018-11" db="EMBL/GenBank/DDBJ databases">
        <title>Photobacterium sp. BEI247 sp. nov., a marine bacterium isolated from Yongle Blue Hole in the South China Sea.</title>
        <authorList>
            <person name="Wang X."/>
        </authorList>
    </citation>
    <scope>NUCLEOTIDE SEQUENCE [LARGE SCALE GENOMIC DNA]</scope>
    <source>
        <strain evidence="9">BEI247</strain>
    </source>
</reference>
<evidence type="ECO:0000256" key="3">
    <source>
        <dbReference type="ARBA" id="ARBA00029447"/>
    </source>
</evidence>
<dbReference type="SUPFAM" id="SSF58104">
    <property type="entry name" value="Methyl-accepting chemotaxis protein (MCP) signaling domain"/>
    <property type="match status" value="1"/>
</dbReference>